<dbReference type="PROSITE" id="PS50157">
    <property type="entry name" value="ZINC_FINGER_C2H2_2"/>
    <property type="match status" value="11"/>
</dbReference>
<dbReference type="EMBL" id="CAIIXF020000001">
    <property type="protein sequence ID" value="CAH1773102.1"/>
    <property type="molecule type" value="Genomic_DNA"/>
</dbReference>
<keyword evidence="8" id="KW-0238">DNA-binding</keyword>
<protein>
    <submittedName>
        <fullName evidence="12">Uncharacterized protein</fullName>
    </submittedName>
</protein>
<dbReference type="GO" id="GO:0008270">
    <property type="term" value="F:zinc ion binding"/>
    <property type="evidence" value="ECO:0007669"/>
    <property type="project" value="UniProtKB-KW"/>
</dbReference>
<evidence type="ECO:0000256" key="5">
    <source>
        <dbReference type="ARBA" id="ARBA00022771"/>
    </source>
</evidence>
<comment type="subcellular location">
    <subcellularLocation>
        <location evidence="1">Nucleus</location>
    </subcellularLocation>
</comment>
<dbReference type="OrthoDB" id="6077919at2759"/>
<keyword evidence="6" id="KW-0862">Zinc</keyword>
<evidence type="ECO:0000256" key="11">
    <source>
        <dbReference type="SAM" id="MobiDB-lite"/>
    </source>
</evidence>
<evidence type="ECO:0000313" key="13">
    <source>
        <dbReference type="Proteomes" id="UP000749559"/>
    </source>
</evidence>
<feature type="region of interest" description="Disordered" evidence="11">
    <location>
        <begin position="258"/>
        <end position="335"/>
    </location>
</feature>
<reference evidence="12" key="1">
    <citation type="submission" date="2022-03" db="EMBL/GenBank/DDBJ databases">
        <authorList>
            <person name="Martin C."/>
        </authorList>
    </citation>
    <scope>NUCLEOTIDE SEQUENCE</scope>
</reference>
<dbReference type="SUPFAM" id="SSF57667">
    <property type="entry name" value="beta-beta-alpha zinc fingers"/>
    <property type="match status" value="6"/>
</dbReference>
<dbReference type="GO" id="GO:0003677">
    <property type="term" value="F:DNA binding"/>
    <property type="evidence" value="ECO:0007669"/>
    <property type="project" value="UniProtKB-KW"/>
</dbReference>
<dbReference type="Gene3D" id="3.30.160.60">
    <property type="entry name" value="Classic Zinc Finger"/>
    <property type="match status" value="10"/>
</dbReference>
<feature type="region of interest" description="Disordered" evidence="11">
    <location>
        <begin position="746"/>
        <end position="787"/>
    </location>
</feature>
<feature type="compositionally biased region" description="Low complexity" evidence="11">
    <location>
        <begin position="1044"/>
        <end position="1060"/>
    </location>
</feature>
<dbReference type="Proteomes" id="UP000749559">
    <property type="component" value="Unassembled WGS sequence"/>
</dbReference>
<dbReference type="GO" id="GO:0010468">
    <property type="term" value="P:regulation of gene expression"/>
    <property type="evidence" value="ECO:0007669"/>
    <property type="project" value="TreeGrafter"/>
</dbReference>
<evidence type="ECO:0000256" key="3">
    <source>
        <dbReference type="ARBA" id="ARBA00022723"/>
    </source>
</evidence>
<sequence length="1244" mass="140089">MSRRKQLKPHHYLNTVCKGPEQTTPGDVAIKSTTTTTSQQQKYQKQQQTYTACSDNPEAIHNSNNNTNNESEINGAKELNGKTARYDLCLGSISNGISGLKSLSSTQLNHTTPKKRGRKGVSVSKKTCSYCGKVAKTPAALQRHLRKHTGERPFVCQRCVPPKCFKAKRSLQYHQLGHHKIKPKPSNYRFRLRSGGGENLNENLDNLTKECPNMAVLQPPSDLRCLTSRMSGIDREVPDDKLSMQRYYRESLGLELIQSVPSDATSDNGNTSKHEDKDEEISSQTPATTDQPMTSKPELPVHEIQKEDPVEKAESIEPEQRSPSEVDNESLYKDLSPDELKKVELSLTSRHCQFCGKHGSKPSDMKRHLMVHTNERPFKCQVCSKGFKAKGSCNYHEKVAHGIEVELSQGLQERYLRLRANQKLKRISQAYENMDMSEFTEDSELDKVEVKQEAGDKDIESNVTAQQAKACALVDKVPDDKDQTSESIAPTVESFSKPMISYFDKQADDTKERFTRDEVIIKPEDGDFTDTYSIDNQSSYVECGTPSGHSNPDPESPSLQTLNIEKEEVVVSRITGISKKTGLKAKFYKCHLCSKHYNDFGNLQSHLVIHCFKKHTQMYRCEKCNVGFTKQALLLRHKVKHKLQETIKIDNQSQLAEPVIVESPLLKPEEVKALTTDKSSPEKIYACQYCNKCFDRLFSLQRHERVHTGVKPCFCKACGKGFSEPRNLRQHIMRFHREQSHKLITYSRRRVRPLSSEESHSSQQRGTSIASEDTEVTSPSKYSESLRTDSVDSVYASMLGADDDITVVIPSDAPMEVEPQTPGSNSSDSVWSSNSSLCEVSPGNEILSAPVKSMLYKPREKVKRKMLMPTKAYRDEDDETPCLPKQRTMFEYPPLDKGEDEEKDIPSESQAKDTYETIETKIAHKPLEAKSQADPVIIKTEHSTVTTEESPDIKPNVNPLAFVPKPFGTFPTEIFSPYMFPMVPNMPKVSPNLISFPDMLPFFLGGTRTPNLLNASRFPPPTTSPSSTPAIKISTETSATSAKSPTLSSPTRRSSSSPPSDNETGEDRKATSLSRTHSRLQVVRSPINREKVCKPQALPDGRSVYPCVFCGKEFSTFSDINRHMDFHEDIRPYKCQWCDYNARTNSQLKVHMMRHQGIREFHCTLCNYKGVTQSDLNRHMKSQIHVMKSQNQCILCGEGFVTPVNLRNHALTCSGQRSHEERSPGSRSSHGKSHLAYHPPDTST</sequence>
<feature type="region of interest" description="Disordered" evidence="11">
    <location>
        <begin position="1214"/>
        <end position="1244"/>
    </location>
</feature>
<feature type="compositionally biased region" description="Polar residues" evidence="11">
    <location>
        <begin position="259"/>
        <end position="271"/>
    </location>
</feature>
<gene>
    <name evidence="12" type="ORF">OFUS_LOCUS745</name>
</gene>
<organism evidence="12 13">
    <name type="scientific">Owenia fusiformis</name>
    <name type="common">Polychaete worm</name>
    <dbReference type="NCBI Taxonomy" id="6347"/>
    <lineage>
        <taxon>Eukaryota</taxon>
        <taxon>Metazoa</taxon>
        <taxon>Spiralia</taxon>
        <taxon>Lophotrochozoa</taxon>
        <taxon>Annelida</taxon>
        <taxon>Polychaeta</taxon>
        <taxon>Sedentaria</taxon>
        <taxon>Canalipalpata</taxon>
        <taxon>Sabellida</taxon>
        <taxon>Oweniida</taxon>
        <taxon>Oweniidae</taxon>
        <taxon>Owenia</taxon>
    </lineage>
</organism>
<feature type="compositionally biased region" description="Polar residues" evidence="11">
    <location>
        <begin position="761"/>
        <end position="783"/>
    </location>
</feature>
<evidence type="ECO:0000256" key="1">
    <source>
        <dbReference type="ARBA" id="ARBA00004123"/>
    </source>
</evidence>
<dbReference type="AlphaFoldDB" id="A0A8J1UDN2"/>
<dbReference type="FunFam" id="3.30.160.60:FF:000075">
    <property type="entry name" value="Putative zinc finger protein 536"/>
    <property type="match status" value="1"/>
</dbReference>
<dbReference type="GO" id="GO:0005634">
    <property type="term" value="C:nucleus"/>
    <property type="evidence" value="ECO:0007669"/>
    <property type="project" value="UniProtKB-SubCell"/>
</dbReference>
<dbReference type="PANTHER" id="PTHR16515">
    <property type="entry name" value="PR DOMAIN ZINC FINGER PROTEIN"/>
    <property type="match status" value="1"/>
</dbReference>
<keyword evidence="10" id="KW-0539">Nucleus</keyword>
<evidence type="ECO:0000256" key="10">
    <source>
        <dbReference type="ARBA" id="ARBA00023242"/>
    </source>
</evidence>
<proteinExistence type="inferred from homology"/>
<comment type="similarity">
    <text evidence="2">Belongs to the krueppel C2H2-type zinc-finger protein family.</text>
</comment>
<evidence type="ECO:0000313" key="12">
    <source>
        <dbReference type="EMBL" id="CAH1773102.1"/>
    </source>
</evidence>
<keyword evidence="3" id="KW-0479">Metal-binding</keyword>
<evidence type="ECO:0000256" key="7">
    <source>
        <dbReference type="ARBA" id="ARBA00023015"/>
    </source>
</evidence>
<keyword evidence="7" id="KW-0805">Transcription regulation</keyword>
<dbReference type="Pfam" id="PF00096">
    <property type="entry name" value="zf-C2H2"/>
    <property type="match status" value="4"/>
</dbReference>
<dbReference type="PROSITE" id="PS00028">
    <property type="entry name" value="ZINC_FINGER_C2H2_1"/>
    <property type="match status" value="6"/>
</dbReference>
<keyword evidence="5" id="KW-0863">Zinc-finger</keyword>
<dbReference type="InterPro" id="IPR013087">
    <property type="entry name" value="Znf_C2H2_type"/>
</dbReference>
<dbReference type="FunFam" id="3.30.160.60:FF:000045">
    <property type="entry name" value="ZFP69 zinc finger protein B"/>
    <property type="match status" value="1"/>
</dbReference>
<comment type="caution">
    <text evidence="12">The sequence shown here is derived from an EMBL/GenBank/DDBJ whole genome shotgun (WGS) entry which is preliminary data.</text>
</comment>
<evidence type="ECO:0000256" key="8">
    <source>
        <dbReference type="ARBA" id="ARBA00023125"/>
    </source>
</evidence>
<dbReference type="SMART" id="SM00355">
    <property type="entry name" value="ZnF_C2H2"/>
    <property type="match status" value="12"/>
</dbReference>
<evidence type="ECO:0000256" key="9">
    <source>
        <dbReference type="ARBA" id="ARBA00023163"/>
    </source>
</evidence>
<dbReference type="PANTHER" id="PTHR16515:SF49">
    <property type="entry name" value="GASTRULA ZINC FINGER PROTEIN XLCGF49.1-LIKE-RELATED"/>
    <property type="match status" value="1"/>
</dbReference>
<evidence type="ECO:0000256" key="6">
    <source>
        <dbReference type="ARBA" id="ARBA00022833"/>
    </source>
</evidence>
<keyword evidence="4" id="KW-0677">Repeat</keyword>
<keyword evidence="13" id="KW-1185">Reference proteome</keyword>
<feature type="compositionally biased region" description="Polar residues" evidence="11">
    <location>
        <begin position="282"/>
        <end position="294"/>
    </location>
</feature>
<name>A0A8J1UDN2_OWEFU</name>
<feature type="region of interest" description="Disordered" evidence="11">
    <location>
        <begin position="1035"/>
        <end position="1081"/>
    </location>
</feature>
<evidence type="ECO:0000256" key="4">
    <source>
        <dbReference type="ARBA" id="ARBA00022737"/>
    </source>
</evidence>
<evidence type="ECO:0000256" key="2">
    <source>
        <dbReference type="ARBA" id="ARBA00006991"/>
    </source>
</evidence>
<feature type="compositionally biased region" description="Basic and acidic residues" evidence="11">
    <location>
        <begin position="299"/>
        <end position="335"/>
    </location>
</feature>
<dbReference type="InterPro" id="IPR036236">
    <property type="entry name" value="Znf_C2H2_sf"/>
</dbReference>
<feature type="compositionally biased region" description="Low complexity" evidence="11">
    <location>
        <begin position="824"/>
        <end position="836"/>
    </location>
</feature>
<feature type="region of interest" description="Disordered" evidence="11">
    <location>
        <begin position="890"/>
        <end position="910"/>
    </location>
</feature>
<feature type="region of interest" description="Disordered" evidence="11">
    <location>
        <begin position="814"/>
        <end position="836"/>
    </location>
</feature>
<keyword evidence="9" id="KW-0804">Transcription</keyword>
<dbReference type="InterPro" id="IPR050331">
    <property type="entry name" value="Zinc_finger"/>
</dbReference>
<accession>A0A8J1UDN2</accession>